<evidence type="ECO:0000313" key="4">
    <source>
        <dbReference type="Proteomes" id="UP000663834"/>
    </source>
</evidence>
<dbReference type="EMBL" id="CAJOBH010223643">
    <property type="protein sequence ID" value="CAF5039522.1"/>
    <property type="molecule type" value="Genomic_DNA"/>
</dbReference>
<sequence length="118" mass="11978">MHLLATAVFVLLIGTFMVVGAANDCYSCAALGCSDTFDPKATGVTKLASPSGWCMKSKATVLGQQVVSRGPDGGTCTKSGCSKVSAAGASSTLCCCNSKDGGAFERILALLIFITKTN</sequence>
<comment type="caution">
    <text evidence="2">The sequence shown here is derived from an EMBL/GenBank/DDBJ whole genome shotgun (WGS) entry which is preliminary data.</text>
</comment>
<organism evidence="2 4">
    <name type="scientific">Rotaria magnacalcarata</name>
    <dbReference type="NCBI Taxonomy" id="392030"/>
    <lineage>
        <taxon>Eukaryota</taxon>
        <taxon>Metazoa</taxon>
        <taxon>Spiralia</taxon>
        <taxon>Gnathifera</taxon>
        <taxon>Rotifera</taxon>
        <taxon>Eurotatoria</taxon>
        <taxon>Bdelloidea</taxon>
        <taxon>Philodinida</taxon>
        <taxon>Philodinidae</taxon>
        <taxon>Rotaria</taxon>
    </lineage>
</organism>
<gene>
    <name evidence="3" type="ORF">BYL167_LOCUS56761</name>
    <name evidence="2" type="ORF">KQP761_LOCUS31549</name>
</gene>
<dbReference type="Proteomes" id="UP000663834">
    <property type="component" value="Unassembled WGS sequence"/>
</dbReference>
<protein>
    <submittedName>
        <fullName evidence="2">Uncharacterized protein</fullName>
    </submittedName>
</protein>
<evidence type="ECO:0000313" key="2">
    <source>
        <dbReference type="EMBL" id="CAF1658571.1"/>
    </source>
</evidence>
<dbReference type="EMBL" id="CAJNOW010017539">
    <property type="protein sequence ID" value="CAF1658571.1"/>
    <property type="molecule type" value="Genomic_DNA"/>
</dbReference>
<dbReference type="Proteomes" id="UP000681967">
    <property type="component" value="Unassembled WGS sequence"/>
</dbReference>
<accession>A0A816FAI2</accession>
<proteinExistence type="predicted"/>
<reference evidence="2" key="1">
    <citation type="submission" date="2021-02" db="EMBL/GenBank/DDBJ databases">
        <authorList>
            <person name="Nowell W R."/>
        </authorList>
    </citation>
    <scope>NUCLEOTIDE SEQUENCE</scope>
</reference>
<keyword evidence="1" id="KW-0732">Signal</keyword>
<evidence type="ECO:0000256" key="1">
    <source>
        <dbReference type="SAM" id="SignalP"/>
    </source>
</evidence>
<name>A0A816FAI2_9BILA</name>
<feature type="chain" id="PRO_5036230009" evidence="1">
    <location>
        <begin position="22"/>
        <end position="118"/>
    </location>
</feature>
<dbReference type="AlphaFoldDB" id="A0A816FAI2"/>
<feature type="signal peptide" evidence="1">
    <location>
        <begin position="1"/>
        <end position="21"/>
    </location>
</feature>
<evidence type="ECO:0000313" key="3">
    <source>
        <dbReference type="EMBL" id="CAF5039522.1"/>
    </source>
</evidence>